<evidence type="ECO:0000256" key="1">
    <source>
        <dbReference type="SAM" id="MobiDB-lite"/>
    </source>
</evidence>
<dbReference type="AlphaFoldDB" id="A0A9Q1LPR5"/>
<comment type="caution">
    <text evidence="2">The sequence shown here is derived from an EMBL/GenBank/DDBJ whole genome shotgun (WGS) entry which is preliminary data.</text>
</comment>
<dbReference type="EMBL" id="JAJAGQ010000016">
    <property type="protein sequence ID" value="KAJ8540494.1"/>
    <property type="molecule type" value="Genomic_DNA"/>
</dbReference>
<evidence type="ECO:0000313" key="2">
    <source>
        <dbReference type="EMBL" id="KAJ8540494.1"/>
    </source>
</evidence>
<gene>
    <name evidence="2" type="ORF">K7X08_032481</name>
</gene>
<reference evidence="3" key="1">
    <citation type="journal article" date="2023" name="Proc. Natl. Acad. Sci. U.S.A.">
        <title>Genomic and structural basis for evolution of tropane alkaloid biosynthesis.</title>
        <authorList>
            <person name="Wanga Y.-J."/>
            <person name="Taina T."/>
            <person name="Yua J.-Y."/>
            <person name="Lia J."/>
            <person name="Xua B."/>
            <person name="Chenc J."/>
            <person name="D'Auriad J.C."/>
            <person name="Huanga J.-P."/>
            <person name="Huanga S.-X."/>
        </authorList>
    </citation>
    <scope>NUCLEOTIDE SEQUENCE [LARGE SCALE GENOMIC DNA]</scope>
    <source>
        <strain evidence="3">cv. KIB-2019</strain>
    </source>
</reference>
<feature type="compositionally biased region" description="Basic and acidic residues" evidence="1">
    <location>
        <begin position="34"/>
        <end position="50"/>
    </location>
</feature>
<feature type="region of interest" description="Disordered" evidence="1">
    <location>
        <begin position="1"/>
        <end position="50"/>
    </location>
</feature>
<name>A0A9Q1LPR5_9SOLA</name>
<dbReference type="PANTHER" id="PTHR33384:SF22">
    <property type="match status" value="1"/>
</dbReference>
<accession>A0A9Q1LPR5</accession>
<dbReference type="PANTHER" id="PTHR33384">
    <property type="entry name" value="EXPRESSED PROTEIN"/>
    <property type="match status" value="1"/>
</dbReference>
<protein>
    <submittedName>
        <fullName evidence="2">Uncharacterized protein</fullName>
    </submittedName>
</protein>
<keyword evidence="3" id="KW-1185">Reference proteome</keyword>
<dbReference type="Proteomes" id="UP001152561">
    <property type="component" value="Unassembled WGS sequence"/>
</dbReference>
<organism evidence="2 3">
    <name type="scientific">Anisodus acutangulus</name>
    <dbReference type="NCBI Taxonomy" id="402998"/>
    <lineage>
        <taxon>Eukaryota</taxon>
        <taxon>Viridiplantae</taxon>
        <taxon>Streptophyta</taxon>
        <taxon>Embryophyta</taxon>
        <taxon>Tracheophyta</taxon>
        <taxon>Spermatophyta</taxon>
        <taxon>Magnoliopsida</taxon>
        <taxon>eudicotyledons</taxon>
        <taxon>Gunneridae</taxon>
        <taxon>Pentapetalae</taxon>
        <taxon>asterids</taxon>
        <taxon>lamiids</taxon>
        <taxon>Solanales</taxon>
        <taxon>Solanaceae</taxon>
        <taxon>Solanoideae</taxon>
        <taxon>Hyoscyameae</taxon>
        <taxon>Anisodus</taxon>
    </lineage>
</organism>
<dbReference type="OrthoDB" id="902328at2759"/>
<sequence length="248" mass="26853">MREQEKSISPEFMTENAGDHPIGAVVEGGGGKGGGRERARERREGERVREGGSTYLVIGDTPAPLSFRWGREGHHPPKALHSKIKMNKFAYRQNALVGFGEISRSNGVVCPKPRRANESFITAPPFLHINSEEEKGCDSKAGTELLDMILTKGRYDVEYINFQLDSSPPFFCGSPPSRASNPLIQDAHFGNDNFVPTPTTPESTAPSPPPPFSSGRVIGGGCVRVKFGNNSTPVRIEGFNCRGISAVA</sequence>
<feature type="compositionally biased region" description="Low complexity" evidence="1">
    <location>
        <begin position="196"/>
        <end position="205"/>
    </location>
</feature>
<evidence type="ECO:0000313" key="3">
    <source>
        <dbReference type="Proteomes" id="UP001152561"/>
    </source>
</evidence>
<proteinExistence type="predicted"/>
<feature type="region of interest" description="Disordered" evidence="1">
    <location>
        <begin position="191"/>
        <end position="213"/>
    </location>
</feature>